<dbReference type="InterPro" id="IPR036508">
    <property type="entry name" value="Chitin-bd_dom_sf"/>
</dbReference>
<dbReference type="EMBL" id="CH964062">
    <property type="protein sequence ID" value="EDW78793.2"/>
    <property type="molecule type" value="Genomic_DNA"/>
</dbReference>
<dbReference type="Pfam" id="PF01607">
    <property type="entry name" value="CBM_14"/>
    <property type="match status" value="1"/>
</dbReference>
<organism evidence="2 3">
    <name type="scientific">Drosophila willistoni</name>
    <name type="common">Fruit fly</name>
    <dbReference type="NCBI Taxonomy" id="7260"/>
    <lineage>
        <taxon>Eukaryota</taxon>
        <taxon>Metazoa</taxon>
        <taxon>Ecdysozoa</taxon>
        <taxon>Arthropoda</taxon>
        <taxon>Hexapoda</taxon>
        <taxon>Insecta</taxon>
        <taxon>Pterygota</taxon>
        <taxon>Neoptera</taxon>
        <taxon>Endopterygota</taxon>
        <taxon>Diptera</taxon>
        <taxon>Brachycera</taxon>
        <taxon>Muscomorpha</taxon>
        <taxon>Ephydroidea</taxon>
        <taxon>Drosophilidae</taxon>
        <taxon>Drosophila</taxon>
        <taxon>Sophophora</taxon>
    </lineage>
</organism>
<dbReference type="eggNOG" id="ENOG502SAE3">
    <property type="taxonomic scope" value="Eukaryota"/>
</dbReference>
<evidence type="ECO:0000259" key="1">
    <source>
        <dbReference type="PROSITE" id="PS50940"/>
    </source>
</evidence>
<sequence>MNDTRVLDSGDLVSNPCQDVRLAGFICVDCSILGYCTHTDGQWTTVKLTTCETDNGFFCSDEDTYGCTLQPRCTVPVRGKFFCQQAGIFPDPYDCRNYHECSELNVDTPKQCTNGAAYSLLTGTCSLPRESEQCLSKQYTCEYVGQTGAWPGNEEYYYVCQKDTTDPDQPVFYPLMKKCHDGSVFNGFSCV</sequence>
<accession>B4N354</accession>
<dbReference type="GO" id="GO:0008061">
    <property type="term" value="F:chitin binding"/>
    <property type="evidence" value="ECO:0007669"/>
    <property type="project" value="InterPro"/>
</dbReference>
<dbReference type="Gene3D" id="2.170.140.10">
    <property type="entry name" value="Chitin binding domain"/>
    <property type="match status" value="1"/>
</dbReference>
<dbReference type="OrthoDB" id="6597859at2759"/>
<dbReference type="KEGG" id="dwi:6645123"/>
<evidence type="ECO:0000313" key="2">
    <source>
        <dbReference type="EMBL" id="EDW78793.2"/>
    </source>
</evidence>
<dbReference type="AlphaFoldDB" id="B4N354"/>
<dbReference type="InterPro" id="IPR002557">
    <property type="entry name" value="Chitin-bd_dom"/>
</dbReference>
<dbReference type="SUPFAM" id="SSF57625">
    <property type="entry name" value="Invertebrate chitin-binding proteins"/>
    <property type="match status" value="1"/>
</dbReference>
<proteinExistence type="predicted"/>
<dbReference type="SMART" id="SM00494">
    <property type="entry name" value="ChtBD2"/>
    <property type="match status" value="1"/>
</dbReference>
<dbReference type="STRING" id="7260.B4N354"/>
<reference evidence="2 3" key="1">
    <citation type="journal article" date="2007" name="Nature">
        <title>Evolution of genes and genomes on the Drosophila phylogeny.</title>
        <authorList>
            <consortium name="Drosophila 12 Genomes Consortium"/>
            <person name="Clark A.G."/>
            <person name="Eisen M.B."/>
            <person name="Smith D.R."/>
            <person name="Bergman C.M."/>
            <person name="Oliver B."/>
            <person name="Markow T.A."/>
            <person name="Kaufman T.C."/>
            <person name="Kellis M."/>
            <person name="Gelbart W."/>
            <person name="Iyer V.N."/>
            <person name="Pollard D.A."/>
            <person name="Sackton T.B."/>
            <person name="Larracuente A.M."/>
            <person name="Singh N.D."/>
            <person name="Abad J.P."/>
            <person name="Abt D.N."/>
            <person name="Adryan B."/>
            <person name="Aguade M."/>
            <person name="Akashi H."/>
            <person name="Anderson W.W."/>
            <person name="Aquadro C.F."/>
            <person name="Ardell D.H."/>
            <person name="Arguello R."/>
            <person name="Artieri C.G."/>
            <person name="Barbash D.A."/>
            <person name="Barker D."/>
            <person name="Barsanti P."/>
            <person name="Batterham P."/>
            <person name="Batzoglou S."/>
            <person name="Begun D."/>
            <person name="Bhutkar A."/>
            <person name="Blanco E."/>
            <person name="Bosak S.A."/>
            <person name="Bradley R.K."/>
            <person name="Brand A.D."/>
            <person name="Brent M.R."/>
            <person name="Brooks A.N."/>
            <person name="Brown R.H."/>
            <person name="Butlin R.K."/>
            <person name="Caggese C."/>
            <person name="Calvi B.R."/>
            <person name="Bernardo de Carvalho A."/>
            <person name="Caspi A."/>
            <person name="Castrezana S."/>
            <person name="Celniker S.E."/>
            <person name="Chang J.L."/>
            <person name="Chapple C."/>
            <person name="Chatterji S."/>
            <person name="Chinwalla A."/>
            <person name="Civetta A."/>
            <person name="Clifton S.W."/>
            <person name="Comeron J.M."/>
            <person name="Costello J.C."/>
            <person name="Coyne J.A."/>
            <person name="Daub J."/>
            <person name="David R.G."/>
            <person name="Delcher A.L."/>
            <person name="Delehaunty K."/>
            <person name="Do C.B."/>
            <person name="Ebling H."/>
            <person name="Edwards K."/>
            <person name="Eickbush T."/>
            <person name="Evans J.D."/>
            <person name="Filipski A."/>
            <person name="Findeiss S."/>
            <person name="Freyhult E."/>
            <person name="Fulton L."/>
            <person name="Fulton R."/>
            <person name="Garcia A.C."/>
            <person name="Gardiner A."/>
            <person name="Garfield D.A."/>
            <person name="Garvin B.E."/>
            <person name="Gibson G."/>
            <person name="Gilbert D."/>
            <person name="Gnerre S."/>
            <person name="Godfrey J."/>
            <person name="Good R."/>
            <person name="Gotea V."/>
            <person name="Gravely B."/>
            <person name="Greenberg A.J."/>
            <person name="Griffiths-Jones S."/>
            <person name="Gross S."/>
            <person name="Guigo R."/>
            <person name="Gustafson E.A."/>
            <person name="Haerty W."/>
            <person name="Hahn M.W."/>
            <person name="Halligan D.L."/>
            <person name="Halpern A.L."/>
            <person name="Halter G.M."/>
            <person name="Han M.V."/>
            <person name="Heger A."/>
            <person name="Hillier L."/>
            <person name="Hinrichs A.S."/>
            <person name="Holmes I."/>
            <person name="Hoskins R.A."/>
            <person name="Hubisz M.J."/>
            <person name="Hultmark D."/>
            <person name="Huntley M.A."/>
            <person name="Jaffe D.B."/>
            <person name="Jagadeeshan S."/>
            <person name="Jeck W.R."/>
            <person name="Johnson J."/>
            <person name="Jones C.D."/>
            <person name="Jordan W.C."/>
            <person name="Karpen G.H."/>
            <person name="Kataoka E."/>
            <person name="Keightley P.D."/>
            <person name="Kheradpour P."/>
            <person name="Kirkness E.F."/>
            <person name="Koerich L.B."/>
            <person name="Kristiansen K."/>
            <person name="Kudrna D."/>
            <person name="Kulathinal R.J."/>
            <person name="Kumar S."/>
            <person name="Kwok R."/>
            <person name="Lander E."/>
            <person name="Langley C.H."/>
            <person name="Lapoint R."/>
            <person name="Lazzaro B.P."/>
            <person name="Lee S.J."/>
            <person name="Levesque L."/>
            <person name="Li R."/>
            <person name="Lin C.F."/>
            <person name="Lin M.F."/>
            <person name="Lindblad-Toh K."/>
            <person name="Llopart A."/>
            <person name="Long M."/>
            <person name="Low L."/>
            <person name="Lozovsky E."/>
            <person name="Lu J."/>
            <person name="Luo M."/>
            <person name="Machado C.A."/>
            <person name="Makalowski W."/>
            <person name="Marzo M."/>
            <person name="Matsuda M."/>
            <person name="Matzkin L."/>
            <person name="McAllister B."/>
            <person name="McBride C.S."/>
            <person name="McKernan B."/>
            <person name="McKernan K."/>
            <person name="Mendez-Lago M."/>
            <person name="Minx P."/>
            <person name="Mollenhauer M.U."/>
            <person name="Montooth K."/>
            <person name="Mount S.M."/>
            <person name="Mu X."/>
            <person name="Myers E."/>
            <person name="Negre B."/>
            <person name="Newfeld S."/>
            <person name="Nielsen R."/>
            <person name="Noor M.A."/>
            <person name="O'Grady P."/>
            <person name="Pachter L."/>
            <person name="Papaceit M."/>
            <person name="Parisi M.J."/>
            <person name="Parisi M."/>
            <person name="Parts L."/>
            <person name="Pedersen J.S."/>
            <person name="Pesole G."/>
            <person name="Phillippy A.M."/>
            <person name="Ponting C.P."/>
            <person name="Pop M."/>
            <person name="Porcelli D."/>
            <person name="Powell J.R."/>
            <person name="Prohaska S."/>
            <person name="Pruitt K."/>
            <person name="Puig M."/>
            <person name="Quesneville H."/>
            <person name="Ram K.R."/>
            <person name="Rand D."/>
            <person name="Rasmussen M.D."/>
            <person name="Reed L.K."/>
            <person name="Reenan R."/>
            <person name="Reily A."/>
            <person name="Remington K.A."/>
            <person name="Rieger T.T."/>
            <person name="Ritchie M.G."/>
            <person name="Robin C."/>
            <person name="Rogers Y.H."/>
            <person name="Rohde C."/>
            <person name="Rozas J."/>
            <person name="Rubenfield M.J."/>
            <person name="Ruiz A."/>
            <person name="Russo S."/>
            <person name="Salzberg S.L."/>
            <person name="Sanchez-Gracia A."/>
            <person name="Saranga D.J."/>
            <person name="Sato H."/>
            <person name="Schaeffer S.W."/>
            <person name="Schatz M.C."/>
            <person name="Schlenke T."/>
            <person name="Schwartz R."/>
            <person name="Segarra C."/>
            <person name="Singh R.S."/>
            <person name="Sirot L."/>
            <person name="Sirota M."/>
            <person name="Sisneros N.B."/>
            <person name="Smith C.D."/>
            <person name="Smith T.F."/>
            <person name="Spieth J."/>
            <person name="Stage D.E."/>
            <person name="Stark A."/>
            <person name="Stephan W."/>
            <person name="Strausberg R.L."/>
            <person name="Strempel S."/>
            <person name="Sturgill D."/>
            <person name="Sutton G."/>
            <person name="Sutton G.G."/>
            <person name="Tao W."/>
            <person name="Teichmann S."/>
            <person name="Tobari Y.N."/>
            <person name="Tomimura Y."/>
            <person name="Tsolas J.M."/>
            <person name="Valente V.L."/>
            <person name="Venter E."/>
            <person name="Venter J.C."/>
            <person name="Vicario S."/>
            <person name="Vieira F.G."/>
            <person name="Vilella A.J."/>
            <person name="Villasante A."/>
            <person name="Walenz B."/>
            <person name="Wang J."/>
            <person name="Wasserman M."/>
            <person name="Watts T."/>
            <person name="Wilson D."/>
            <person name="Wilson R.K."/>
            <person name="Wing R.A."/>
            <person name="Wolfner M.F."/>
            <person name="Wong A."/>
            <person name="Wong G.K."/>
            <person name="Wu C.I."/>
            <person name="Wu G."/>
            <person name="Yamamoto D."/>
            <person name="Yang H.P."/>
            <person name="Yang S.P."/>
            <person name="Yorke J.A."/>
            <person name="Yoshida K."/>
            <person name="Zdobnov E."/>
            <person name="Zhang P."/>
            <person name="Zhang Y."/>
            <person name="Zimin A.V."/>
            <person name="Baldwin J."/>
            <person name="Abdouelleil A."/>
            <person name="Abdulkadir J."/>
            <person name="Abebe A."/>
            <person name="Abera B."/>
            <person name="Abreu J."/>
            <person name="Acer S.C."/>
            <person name="Aftuck L."/>
            <person name="Alexander A."/>
            <person name="An P."/>
            <person name="Anderson E."/>
            <person name="Anderson S."/>
            <person name="Arachi H."/>
            <person name="Azer M."/>
            <person name="Bachantsang P."/>
            <person name="Barry A."/>
            <person name="Bayul T."/>
            <person name="Berlin A."/>
            <person name="Bessette D."/>
            <person name="Bloom T."/>
            <person name="Blye J."/>
            <person name="Boguslavskiy L."/>
            <person name="Bonnet C."/>
            <person name="Boukhgalter B."/>
            <person name="Bourzgui I."/>
            <person name="Brown A."/>
            <person name="Cahill P."/>
            <person name="Channer S."/>
            <person name="Cheshatsang Y."/>
            <person name="Chuda L."/>
            <person name="Citroen M."/>
            <person name="Collymore A."/>
            <person name="Cooke P."/>
            <person name="Costello M."/>
            <person name="D'Aco K."/>
            <person name="Daza R."/>
            <person name="De Haan G."/>
            <person name="DeGray S."/>
            <person name="DeMaso C."/>
            <person name="Dhargay N."/>
            <person name="Dooley K."/>
            <person name="Dooley E."/>
            <person name="Doricent M."/>
            <person name="Dorje P."/>
            <person name="Dorjee K."/>
            <person name="Dupes A."/>
            <person name="Elong R."/>
            <person name="Falk J."/>
            <person name="Farina A."/>
            <person name="Faro S."/>
            <person name="Ferguson D."/>
            <person name="Fisher S."/>
            <person name="Foley C.D."/>
            <person name="Franke A."/>
            <person name="Friedrich D."/>
            <person name="Gadbois L."/>
            <person name="Gearin G."/>
            <person name="Gearin C.R."/>
            <person name="Giannoukos G."/>
            <person name="Goode T."/>
            <person name="Graham J."/>
            <person name="Grandbois E."/>
            <person name="Grewal S."/>
            <person name="Gyaltsen K."/>
            <person name="Hafez N."/>
            <person name="Hagos B."/>
            <person name="Hall J."/>
            <person name="Henson C."/>
            <person name="Hollinger A."/>
            <person name="Honan T."/>
            <person name="Huard M.D."/>
            <person name="Hughes L."/>
            <person name="Hurhula B."/>
            <person name="Husby M.E."/>
            <person name="Kamat A."/>
            <person name="Kanga B."/>
            <person name="Kashin S."/>
            <person name="Khazanovich D."/>
            <person name="Kisner P."/>
            <person name="Lance K."/>
            <person name="Lara M."/>
            <person name="Lee W."/>
            <person name="Lennon N."/>
            <person name="Letendre F."/>
            <person name="LeVine R."/>
            <person name="Lipovsky A."/>
            <person name="Liu X."/>
            <person name="Liu J."/>
            <person name="Liu S."/>
            <person name="Lokyitsang T."/>
            <person name="Lokyitsang Y."/>
            <person name="Lubonja R."/>
            <person name="Lui A."/>
            <person name="MacDonald P."/>
            <person name="Magnisalis V."/>
            <person name="Maru K."/>
            <person name="Matthews C."/>
            <person name="McCusker W."/>
            <person name="McDonough S."/>
            <person name="Mehta T."/>
            <person name="Meldrim J."/>
            <person name="Meneus L."/>
            <person name="Mihai O."/>
            <person name="Mihalev A."/>
            <person name="Mihova T."/>
            <person name="Mittelman R."/>
            <person name="Mlenga V."/>
            <person name="Montmayeur A."/>
            <person name="Mulrain L."/>
            <person name="Navidi A."/>
            <person name="Naylor J."/>
            <person name="Negash T."/>
            <person name="Nguyen T."/>
            <person name="Nguyen N."/>
            <person name="Nicol R."/>
            <person name="Norbu C."/>
            <person name="Norbu N."/>
            <person name="Novod N."/>
            <person name="O'Neill B."/>
            <person name="Osman S."/>
            <person name="Markiewicz E."/>
            <person name="Oyono O.L."/>
            <person name="Patti C."/>
            <person name="Phunkhang P."/>
            <person name="Pierre F."/>
            <person name="Priest M."/>
            <person name="Raghuraman S."/>
            <person name="Rege F."/>
            <person name="Reyes R."/>
            <person name="Rise C."/>
            <person name="Rogov P."/>
            <person name="Ross K."/>
            <person name="Ryan E."/>
            <person name="Settipalli S."/>
            <person name="Shea T."/>
            <person name="Sherpa N."/>
            <person name="Shi L."/>
            <person name="Shih D."/>
            <person name="Sparrow T."/>
            <person name="Spaulding J."/>
            <person name="Stalker J."/>
            <person name="Stange-Thomann N."/>
            <person name="Stavropoulos S."/>
            <person name="Stone C."/>
            <person name="Strader C."/>
            <person name="Tesfaye S."/>
            <person name="Thomson T."/>
            <person name="Thoulutsang Y."/>
            <person name="Thoulutsang D."/>
            <person name="Topham K."/>
            <person name="Topping I."/>
            <person name="Tsamla T."/>
            <person name="Vassiliev H."/>
            <person name="Vo A."/>
            <person name="Wangchuk T."/>
            <person name="Wangdi T."/>
            <person name="Weiand M."/>
            <person name="Wilkinson J."/>
            <person name="Wilson A."/>
            <person name="Yadav S."/>
            <person name="Young G."/>
            <person name="Yu Q."/>
            <person name="Zembek L."/>
            <person name="Zhong D."/>
            <person name="Zimmer A."/>
            <person name="Zwirko Z."/>
            <person name="Jaffe D.B."/>
            <person name="Alvarez P."/>
            <person name="Brockman W."/>
            <person name="Butler J."/>
            <person name="Chin C."/>
            <person name="Gnerre S."/>
            <person name="Grabherr M."/>
            <person name="Kleber M."/>
            <person name="Mauceli E."/>
            <person name="MacCallum I."/>
        </authorList>
    </citation>
    <scope>NUCLEOTIDE SEQUENCE [LARGE SCALE GENOMIC DNA]</scope>
    <source>
        <strain evidence="3">Tucson 14030-0811.24</strain>
    </source>
</reference>
<gene>
    <name evidence="2" type="primary">Dwil\GK12632</name>
    <name evidence="2" type="ORF">Dwil_GK12632</name>
</gene>
<evidence type="ECO:0000313" key="3">
    <source>
        <dbReference type="Proteomes" id="UP000007798"/>
    </source>
</evidence>
<dbReference type="PROSITE" id="PS50940">
    <property type="entry name" value="CHIT_BIND_II"/>
    <property type="match status" value="1"/>
</dbReference>
<dbReference type="HOGENOM" id="CLU_1327894_0_0_1"/>
<dbReference type="InParanoid" id="B4N354"/>
<name>B4N354_DROWI</name>
<dbReference type="GO" id="GO:0005576">
    <property type="term" value="C:extracellular region"/>
    <property type="evidence" value="ECO:0007669"/>
    <property type="project" value="InterPro"/>
</dbReference>
<keyword evidence="3" id="KW-1185">Reference proteome</keyword>
<feature type="domain" description="Chitin-binding type-2" evidence="1">
    <location>
        <begin position="80"/>
        <end position="136"/>
    </location>
</feature>
<dbReference type="Proteomes" id="UP000007798">
    <property type="component" value="Unassembled WGS sequence"/>
</dbReference>
<protein>
    <recommendedName>
        <fullName evidence="1">Chitin-binding type-2 domain-containing protein</fullName>
    </recommendedName>
</protein>